<keyword evidence="1" id="KW-0862">Zinc</keyword>
<dbReference type="InterPro" id="IPR002906">
    <property type="entry name" value="Ribosomal_eS31"/>
</dbReference>
<dbReference type="GO" id="GO:0005840">
    <property type="term" value="C:ribosome"/>
    <property type="evidence" value="ECO:0007669"/>
    <property type="project" value="UniProtKB-KW"/>
</dbReference>
<reference evidence="6" key="1">
    <citation type="submission" date="2021-01" db="EMBL/GenBank/DDBJ databases">
        <authorList>
            <person name="Kaushik A."/>
        </authorList>
    </citation>
    <scope>NUCLEOTIDE SEQUENCE</scope>
    <source>
        <strain evidence="6">AG3-T5</strain>
    </source>
</reference>
<dbReference type="Proteomes" id="UP000663841">
    <property type="component" value="Unassembled WGS sequence"/>
</dbReference>
<feature type="compositionally biased region" description="Basic and acidic residues" evidence="4">
    <location>
        <begin position="33"/>
        <end position="46"/>
    </location>
</feature>
<keyword evidence="3" id="KW-0687">Ribonucleoprotein</keyword>
<sequence>MCEEAQKGDVKQPQDQACADKGQYGHPQALQGRLERHDQASEKRMPEQKCGAGVFMAFDPDRQYCGKYHLTCTFAPGTKLSAA</sequence>
<evidence type="ECO:0000256" key="2">
    <source>
        <dbReference type="ARBA" id="ARBA00022980"/>
    </source>
</evidence>
<proteinExistence type="predicted"/>
<feature type="domain" description="Small ribosomal subunit protein eS31" evidence="5">
    <location>
        <begin position="33"/>
        <end position="71"/>
    </location>
</feature>
<evidence type="ECO:0000256" key="4">
    <source>
        <dbReference type="SAM" id="MobiDB-lite"/>
    </source>
</evidence>
<evidence type="ECO:0000256" key="1">
    <source>
        <dbReference type="ARBA" id="ARBA00022833"/>
    </source>
</evidence>
<dbReference type="GO" id="GO:0006412">
    <property type="term" value="P:translation"/>
    <property type="evidence" value="ECO:0007669"/>
    <property type="project" value="InterPro"/>
</dbReference>
<dbReference type="SMART" id="SM01402">
    <property type="entry name" value="Ribosomal_S27"/>
    <property type="match status" value="1"/>
</dbReference>
<feature type="compositionally biased region" description="Basic and acidic residues" evidence="4">
    <location>
        <begin position="1"/>
        <end position="12"/>
    </location>
</feature>
<evidence type="ECO:0000259" key="5">
    <source>
        <dbReference type="SMART" id="SM01402"/>
    </source>
</evidence>
<evidence type="ECO:0000313" key="6">
    <source>
        <dbReference type="EMBL" id="CAE6467067.1"/>
    </source>
</evidence>
<evidence type="ECO:0000256" key="3">
    <source>
        <dbReference type="ARBA" id="ARBA00023274"/>
    </source>
</evidence>
<dbReference type="Gene3D" id="6.20.50.180">
    <property type="match status" value="1"/>
</dbReference>
<dbReference type="OrthoDB" id="1600564at2759"/>
<dbReference type="Pfam" id="PF01599">
    <property type="entry name" value="Ribosomal_S27"/>
    <property type="match status" value="1"/>
</dbReference>
<protein>
    <recommendedName>
        <fullName evidence="5">Small ribosomal subunit protein eS31 domain-containing protein</fullName>
    </recommendedName>
</protein>
<dbReference type="GO" id="GO:1990904">
    <property type="term" value="C:ribonucleoprotein complex"/>
    <property type="evidence" value="ECO:0007669"/>
    <property type="project" value="UniProtKB-KW"/>
</dbReference>
<dbReference type="AlphaFoldDB" id="A0A8H3GUL3"/>
<dbReference type="GO" id="GO:0003735">
    <property type="term" value="F:structural constituent of ribosome"/>
    <property type="evidence" value="ECO:0007669"/>
    <property type="project" value="InterPro"/>
</dbReference>
<accession>A0A8H3GUL3</accession>
<dbReference type="EMBL" id="CAJMWW010000327">
    <property type="protein sequence ID" value="CAE6467067.1"/>
    <property type="molecule type" value="Genomic_DNA"/>
</dbReference>
<organism evidence="6 7">
    <name type="scientific">Rhizoctonia solani</name>
    <dbReference type="NCBI Taxonomy" id="456999"/>
    <lineage>
        <taxon>Eukaryota</taxon>
        <taxon>Fungi</taxon>
        <taxon>Dikarya</taxon>
        <taxon>Basidiomycota</taxon>
        <taxon>Agaricomycotina</taxon>
        <taxon>Agaricomycetes</taxon>
        <taxon>Cantharellales</taxon>
        <taxon>Ceratobasidiaceae</taxon>
        <taxon>Rhizoctonia</taxon>
    </lineage>
</organism>
<feature type="region of interest" description="Disordered" evidence="4">
    <location>
        <begin position="1"/>
        <end position="46"/>
    </location>
</feature>
<gene>
    <name evidence="6" type="ORF">RDB_LOCUS165830</name>
</gene>
<evidence type="ECO:0000313" key="7">
    <source>
        <dbReference type="Proteomes" id="UP000663841"/>
    </source>
</evidence>
<keyword evidence="2" id="KW-0689">Ribosomal protein</keyword>
<dbReference type="InterPro" id="IPR011332">
    <property type="entry name" value="Ribosomal_zn-bd"/>
</dbReference>
<dbReference type="SUPFAM" id="SSF57829">
    <property type="entry name" value="Zn-binding ribosomal proteins"/>
    <property type="match status" value="1"/>
</dbReference>
<comment type="caution">
    <text evidence="6">The sequence shown here is derived from an EMBL/GenBank/DDBJ whole genome shotgun (WGS) entry which is preliminary data.</text>
</comment>
<name>A0A8H3GUL3_9AGAM</name>